<keyword evidence="6" id="KW-0472">Membrane</keyword>
<dbReference type="Proteomes" id="UP000316213">
    <property type="component" value="Unassembled WGS sequence"/>
</dbReference>
<keyword evidence="5" id="KW-1133">Transmembrane helix</keyword>
<keyword evidence="9" id="KW-1185">Reference proteome</keyword>
<evidence type="ECO:0000256" key="7">
    <source>
        <dbReference type="RuleBase" id="RU003879"/>
    </source>
</evidence>
<dbReference type="GO" id="GO:0005886">
    <property type="term" value="C:plasma membrane"/>
    <property type="evidence" value="ECO:0007669"/>
    <property type="project" value="UniProtKB-SubCell"/>
</dbReference>
<keyword evidence="4 7" id="KW-0812">Transmembrane</keyword>
<dbReference type="Pfam" id="PF02472">
    <property type="entry name" value="ExbD"/>
    <property type="match status" value="1"/>
</dbReference>
<accession>A0A5C6ARF9</accession>
<dbReference type="AlphaFoldDB" id="A0A5C6ARF9"/>
<evidence type="ECO:0000256" key="4">
    <source>
        <dbReference type="ARBA" id="ARBA00022692"/>
    </source>
</evidence>
<protein>
    <submittedName>
        <fullName evidence="8">Biopolymer transport protein ExbD</fullName>
    </submittedName>
</protein>
<dbReference type="PANTHER" id="PTHR30558">
    <property type="entry name" value="EXBD MEMBRANE COMPONENT OF PMF-DRIVEN MACROMOLECULE IMPORT SYSTEM"/>
    <property type="match status" value="1"/>
</dbReference>
<evidence type="ECO:0000256" key="2">
    <source>
        <dbReference type="ARBA" id="ARBA00005811"/>
    </source>
</evidence>
<keyword evidence="7" id="KW-0653">Protein transport</keyword>
<dbReference type="Gene3D" id="3.30.420.270">
    <property type="match status" value="1"/>
</dbReference>
<keyword evidence="3" id="KW-1003">Cell membrane</keyword>
<comment type="similarity">
    <text evidence="2 7">Belongs to the ExbD/TolR family.</text>
</comment>
<evidence type="ECO:0000256" key="3">
    <source>
        <dbReference type="ARBA" id="ARBA00022475"/>
    </source>
</evidence>
<evidence type="ECO:0000256" key="5">
    <source>
        <dbReference type="ARBA" id="ARBA00022989"/>
    </source>
</evidence>
<comment type="subcellular location">
    <subcellularLocation>
        <location evidence="1">Cell membrane</location>
        <topology evidence="1">Single-pass membrane protein</topology>
    </subcellularLocation>
    <subcellularLocation>
        <location evidence="7">Cell membrane</location>
        <topology evidence="7">Single-pass type II membrane protein</topology>
    </subcellularLocation>
</comment>
<proteinExistence type="inferred from homology"/>
<organism evidence="8 9">
    <name type="scientific">Neorhodopirellula pilleata</name>
    <dbReference type="NCBI Taxonomy" id="2714738"/>
    <lineage>
        <taxon>Bacteria</taxon>
        <taxon>Pseudomonadati</taxon>
        <taxon>Planctomycetota</taxon>
        <taxon>Planctomycetia</taxon>
        <taxon>Pirellulales</taxon>
        <taxon>Pirellulaceae</taxon>
        <taxon>Neorhodopirellula</taxon>
    </lineage>
</organism>
<dbReference type="InterPro" id="IPR003400">
    <property type="entry name" value="ExbD"/>
</dbReference>
<dbReference type="GO" id="GO:0015031">
    <property type="term" value="P:protein transport"/>
    <property type="evidence" value="ECO:0007669"/>
    <property type="project" value="UniProtKB-KW"/>
</dbReference>
<name>A0A5C6ARF9_9BACT</name>
<comment type="caution">
    <text evidence="8">The sequence shown here is derived from an EMBL/GenBank/DDBJ whole genome shotgun (WGS) entry which is preliminary data.</text>
</comment>
<gene>
    <name evidence="8" type="ORF">Pla100_18270</name>
</gene>
<keyword evidence="7" id="KW-0813">Transport</keyword>
<reference evidence="8 9" key="1">
    <citation type="submission" date="2019-02" db="EMBL/GenBank/DDBJ databases">
        <title>Deep-cultivation of Planctomycetes and their phenomic and genomic characterization uncovers novel biology.</title>
        <authorList>
            <person name="Wiegand S."/>
            <person name="Jogler M."/>
            <person name="Boedeker C."/>
            <person name="Pinto D."/>
            <person name="Vollmers J."/>
            <person name="Rivas-Marin E."/>
            <person name="Kohn T."/>
            <person name="Peeters S.H."/>
            <person name="Heuer A."/>
            <person name="Rast P."/>
            <person name="Oberbeckmann S."/>
            <person name="Bunk B."/>
            <person name="Jeske O."/>
            <person name="Meyerdierks A."/>
            <person name="Storesund J.E."/>
            <person name="Kallscheuer N."/>
            <person name="Luecker S."/>
            <person name="Lage O.M."/>
            <person name="Pohl T."/>
            <person name="Merkel B.J."/>
            <person name="Hornburger P."/>
            <person name="Mueller R.-W."/>
            <person name="Bruemmer F."/>
            <person name="Labrenz M."/>
            <person name="Spormann A.M."/>
            <person name="Op Den Camp H."/>
            <person name="Overmann J."/>
            <person name="Amann R."/>
            <person name="Jetten M.S.M."/>
            <person name="Mascher T."/>
            <person name="Medema M.H."/>
            <person name="Devos D.P."/>
            <person name="Kaster A.-K."/>
            <person name="Ovreas L."/>
            <person name="Rohde M."/>
            <person name="Galperin M.Y."/>
            <person name="Jogler C."/>
        </authorList>
    </citation>
    <scope>NUCLEOTIDE SEQUENCE [LARGE SCALE GENOMIC DNA]</scope>
    <source>
        <strain evidence="8 9">Pla100</strain>
    </source>
</reference>
<dbReference type="EMBL" id="SJPM01000002">
    <property type="protein sequence ID" value="TWU02087.1"/>
    <property type="molecule type" value="Genomic_DNA"/>
</dbReference>
<dbReference type="GO" id="GO:0022857">
    <property type="term" value="F:transmembrane transporter activity"/>
    <property type="evidence" value="ECO:0007669"/>
    <property type="project" value="InterPro"/>
</dbReference>
<dbReference type="PANTHER" id="PTHR30558:SF3">
    <property type="entry name" value="BIOPOLYMER TRANSPORT PROTEIN EXBD-RELATED"/>
    <property type="match status" value="1"/>
</dbReference>
<evidence type="ECO:0000256" key="6">
    <source>
        <dbReference type="ARBA" id="ARBA00023136"/>
    </source>
</evidence>
<evidence type="ECO:0000313" key="9">
    <source>
        <dbReference type="Proteomes" id="UP000316213"/>
    </source>
</evidence>
<sequence length="123" mass="13671">MTPMIDVVFLLIIFFLVSSHLSRRENRMPVSLADSATGISETSPADDVFTLTMDAQARLFLNGSQLSTDVFSSRLPRDSTQTVRIRVDRSLAYEHLNRVLATLTDRGFQNVSIVTSPIAVSRP</sequence>
<evidence type="ECO:0000313" key="8">
    <source>
        <dbReference type="EMBL" id="TWU02087.1"/>
    </source>
</evidence>
<evidence type="ECO:0000256" key="1">
    <source>
        <dbReference type="ARBA" id="ARBA00004162"/>
    </source>
</evidence>